<dbReference type="Proteomes" id="UP000054270">
    <property type="component" value="Unassembled WGS sequence"/>
</dbReference>
<organism evidence="2 3">
    <name type="scientific">Hypholoma sublateritium (strain FD-334 SS-4)</name>
    <dbReference type="NCBI Taxonomy" id="945553"/>
    <lineage>
        <taxon>Eukaryota</taxon>
        <taxon>Fungi</taxon>
        <taxon>Dikarya</taxon>
        <taxon>Basidiomycota</taxon>
        <taxon>Agaricomycotina</taxon>
        <taxon>Agaricomycetes</taxon>
        <taxon>Agaricomycetidae</taxon>
        <taxon>Agaricales</taxon>
        <taxon>Agaricineae</taxon>
        <taxon>Strophariaceae</taxon>
        <taxon>Hypholoma</taxon>
    </lineage>
</organism>
<name>A0A0D2N9D9_HYPSF</name>
<evidence type="ECO:0000313" key="2">
    <source>
        <dbReference type="EMBL" id="KJA15709.1"/>
    </source>
</evidence>
<keyword evidence="3" id="KW-1185">Reference proteome</keyword>
<gene>
    <name evidence="2" type="ORF">HYPSUDRAFT_207639</name>
</gene>
<proteinExistence type="predicted"/>
<evidence type="ECO:0000313" key="3">
    <source>
        <dbReference type="Proteomes" id="UP000054270"/>
    </source>
</evidence>
<sequence>MPVSDEAEVPLSSDEENRWEVPDSGLINPFSDFPQPVITEYFCVASDIRSAISLRQSIYLVDIGCLVSELARKLHLHDEDASILARIDREILLIQEADKQNNFCIRFENLQYYRSTFSPSRGESFSEKHRFLESHVEEYLDNNTNAIGAASQFIVDPASLKEHRFFQFFNP</sequence>
<accession>A0A0D2N9D9</accession>
<reference evidence="3" key="1">
    <citation type="submission" date="2014-04" db="EMBL/GenBank/DDBJ databases">
        <title>Evolutionary Origins and Diversification of the Mycorrhizal Mutualists.</title>
        <authorList>
            <consortium name="DOE Joint Genome Institute"/>
            <consortium name="Mycorrhizal Genomics Consortium"/>
            <person name="Kohler A."/>
            <person name="Kuo A."/>
            <person name="Nagy L.G."/>
            <person name="Floudas D."/>
            <person name="Copeland A."/>
            <person name="Barry K.W."/>
            <person name="Cichocki N."/>
            <person name="Veneault-Fourrey C."/>
            <person name="LaButti K."/>
            <person name="Lindquist E.A."/>
            <person name="Lipzen A."/>
            <person name="Lundell T."/>
            <person name="Morin E."/>
            <person name="Murat C."/>
            <person name="Riley R."/>
            <person name="Ohm R."/>
            <person name="Sun H."/>
            <person name="Tunlid A."/>
            <person name="Henrissat B."/>
            <person name="Grigoriev I.V."/>
            <person name="Hibbett D.S."/>
            <person name="Martin F."/>
        </authorList>
    </citation>
    <scope>NUCLEOTIDE SEQUENCE [LARGE SCALE GENOMIC DNA]</scope>
    <source>
        <strain evidence="3">FD-334 SS-4</strain>
    </source>
</reference>
<protein>
    <submittedName>
        <fullName evidence="2">Uncharacterized protein</fullName>
    </submittedName>
</protein>
<feature type="region of interest" description="Disordered" evidence="1">
    <location>
        <begin position="1"/>
        <end position="20"/>
    </location>
</feature>
<dbReference type="EMBL" id="KN817637">
    <property type="protein sequence ID" value="KJA15709.1"/>
    <property type="molecule type" value="Genomic_DNA"/>
</dbReference>
<dbReference type="AlphaFoldDB" id="A0A0D2N9D9"/>
<evidence type="ECO:0000256" key="1">
    <source>
        <dbReference type="SAM" id="MobiDB-lite"/>
    </source>
</evidence>